<organism evidence="1 2">
    <name type="scientific">Strongyloides papillosus</name>
    <name type="common">Intestinal threadworm</name>
    <dbReference type="NCBI Taxonomy" id="174720"/>
    <lineage>
        <taxon>Eukaryota</taxon>
        <taxon>Metazoa</taxon>
        <taxon>Ecdysozoa</taxon>
        <taxon>Nematoda</taxon>
        <taxon>Chromadorea</taxon>
        <taxon>Rhabditida</taxon>
        <taxon>Tylenchina</taxon>
        <taxon>Panagrolaimomorpha</taxon>
        <taxon>Strongyloidoidea</taxon>
        <taxon>Strongyloididae</taxon>
        <taxon>Strongyloides</taxon>
    </lineage>
</organism>
<evidence type="ECO:0000313" key="1">
    <source>
        <dbReference type="Proteomes" id="UP000046392"/>
    </source>
</evidence>
<evidence type="ECO:0000313" key="2">
    <source>
        <dbReference type="WBParaSite" id="SPAL_0000794000.1"/>
    </source>
</evidence>
<proteinExistence type="predicted"/>
<sequence>MSVSFLIIYILGKIYQNHYENLRNNNKNEMQFYDISKLDNDFGKPILFDDKIDRGLLDYSNDAISSNKDTPTHSYFDDLKRLLEIDNFVRKNLISKKYSYYGKRSHIPGRYIGLGKRSIVNSDEIKKRYRKSGDVEKKFSDNNFRSIGLGKRSLKNGNFKKYEDDVQVNSLKKNYIMFGEKTKEGIPVVQKYGIKYIPTSLRRRIGEKKLKSKNKSANISNTFFKHDKDINSINILIKYMNVRGN</sequence>
<keyword evidence="1" id="KW-1185">Reference proteome</keyword>
<protein>
    <submittedName>
        <fullName evidence="2">Tachykinin</fullName>
    </submittedName>
</protein>
<dbReference type="WBParaSite" id="SPAL_0000794000.1">
    <property type="protein sequence ID" value="SPAL_0000794000.1"/>
    <property type="gene ID" value="SPAL_0000794000"/>
</dbReference>
<accession>A0A0N5BPW5</accession>
<reference evidence="2" key="1">
    <citation type="submission" date="2017-02" db="UniProtKB">
        <authorList>
            <consortium name="WormBaseParasite"/>
        </authorList>
    </citation>
    <scope>IDENTIFICATION</scope>
</reference>
<dbReference type="Proteomes" id="UP000046392">
    <property type="component" value="Unplaced"/>
</dbReference>
<name>A0A0N5BPW5_STREA</name>
<dbReference type="AlphaFoldDB" id="A0A0N5BPW5"/>